<accession>D7LW11</accession>
<protein>
    <submittedName>
        <fullName evidence="2">Predicted protein</fullName>
    </submittedName>
</protein>
<dbReference type="EMBL" id="GL348717">
    <property type="protein sequence ID" value="EFH52720.1"/>
    <property type="molecule type" value="Genomic_DNA"/>
</dbReference>
<dbReference type="AlphaFoldDB" id="D7LW11"/>
<evidence type="ECO:0000313" key="3">
    <source>
        <dbReference type="Proteomes" id="UP000008694"/>
    </source>
</evidence>
<keyword evidence="3" id="KW-1185">Reference proteome</keyword>
<dbReference type="HOGENOM" id="CLU_2967881_0_0_1"/>
<feature type="region of interest" description="Disordered" evidence="1">
    <location>
        <begin position="18"/>
        <end position="37"/>
    </location>
</feature>
<reference evidence="3" key="1">
    <citation type="journal article" date="2011" name="Nat. Genet.">
        <title>The Arabidopsis lyrata genome sequence and the basis of rapid genome size change.</title>
        <authorList>
            <person name="Hu T.T."/>
            <person name="Pattyn P."/>
            <person name="Bakker E.G."/>
            <person name="Cao J."/>
            <person name="Cheng J.-F."/>
            <person name="Clark R.M."/>
            <person name="Fahlgren N."/>
            <person name="Fawcett J.A."/>
            <person name="Grimwood J."/>
            <person name="Gundlach H."/>
            <person name="Haberer G."/>
            <person name="Hollister J.D."/>
            <person name="Ossowski S."/>
            <person name="Ottilar R.P."/>
            <person name="Salamov A.A."/>
            <person name="Schneeberger K."/>
            <person name="Spannagl M."/>
            <person name="Wang X."/>
            <person name="Yang L."/>
            <person name="Nasrallah M.E."/>
            <person name="Bergelson J."/>
            <person name="Carrington J.C."/>
            <person name="Gaut B.S."/>
            <person name="Schmutz J."/>
            <person name="Mayer K.F.X."/>
            <person name="Van de Peer Y."/>
            <person name="Grigoriev I.V."/>
            <person name="Nordborg M."/>
            <person name="Weigel D."/>
            <person name="Guo Y.-L."/>
        </authorList>
    </citation>
    <scope>NUCLEOTIDE SEQUENCE [LARGE SCALE GENOMIC DNA]</scope>
    <source>
        <strain evidence="3">cv. MN47</strain>
    </source>
</reference>
<evidence type="ECO:0000256" key="1">
    <source>
        <dbReference type="SAM" id="MobiDB-lite"/>
    </source>
</evidence>
<evidence type="ECO:0000313" key="2">
    <source>
        <dbReference type="EMBL" id="EFH52720.1"/>
    </source>
</evidence>
<gene>
    <name evidence="2" type="ORF">ARALYDRAFT_666701</name>
</gene>
<proteinExistence type="predicted"/>
<sequence length="59" mass="6788">VKITLSDEVITYNKRKKGDFDQKEEEEEEDHKRVAKRLESTYAGPLVSEVEPKPLALTV</sequence>
<name>D7LW11_ARALL</name>
<dbReference type="Gramene" id="Al_scaffold_0005_2736">
    <property type="protein sequence ID" value="Al_scaffold_0005_2736"/>
    <property type="gene ID" value="Al_scaffold_0005_2736"/>
</dbReference>
<organism evidence="3">
    <name type="scientific">Arabidopsis lyrata subsp. lyrata</name>
    <name type="common">Lyre-leaved rock-cress</name>
    <dbReference type="NCBI Taxonomy" id="81972"/>
    <lineage>
        <taxon>Eukaryota</taxon>
        <taxon>Viridiplantae</taxon>
        <taxon>Streptophyta</taxon>
        <taxon>Embryophyta</taxon>
        <taxon>Tracheophyta</taxon>
        <taxon>Spermatophyta</taxon>
        <taxon>Magnoliopsida</taxon>
        <taxon>eudicotyledons</taxon>
        <taxon>Gunneridae</taxon>
        <taxon>Pentapetalae</taxon>
        <taxon>rosids</taxon>
        <taxon>malvids</taxon>
        <taxon>Brassicales</taxon>
        <taxon>Brassicaceae</taxon>
        <taxon>Camelineae</taxon>
        <taxon>Arabidopsis</taxon>
    </lineage>
</organism>
<dbReference type="Proteomes" id="UP000008694">
    <property type="component" value="Unassembled WGS sequence"/>
</dbReference>
<feature type="non-terminal residue" evidence="2">
    <location>
        <position position="1"/>
    </location>
</feature>